<dbReference type="PROSITE" id="PS50110">
    <property type="entry name" value="RESPONSE_REGULATORY"/>
    <property type="match status" value="1"/>
</dbReference>
<sequence>MNILLVDDNQYVLEGLLDGIDFSGLGFSQVYTAKSAGKARELMDSNSIQIVITDIEMPNGSGLELLEWINAVHPGTVTLFCTSFADFNYAKEAVRLHCFDYYVKPIQYSDFTMHVVKAIEEVQRLESEKQIQKYGKYWMDNQWNNKADFWYKYLYRLNQVTDDEIREEITGRKLEYTLDQEIDICIIKIGKSIKIQMLTEENKDFIFRNISEEIFVKEFYVLEGLLITANNTMTVILSNQNKEEHRLRKLCGELLDCLHKYVAQESNCYYREHIKVREARKAVLQMEEISLDDISKEKRVIDYQNYVMERKEEYSADLNEWESLFRNKQSENLMAKINAYMAEQMRNKNMTGQFLREIRSSIVQISGTILQENKIEAYKLFDDAYYDTIFTESVKSVSNMQRFAEYVIGKSIDYIKEIEKSQTFITKIIRYMEENYNRNITRDELENIAYVNINYLSRIFKQETGKSLHNYLMGIRIDRAIAMLQEGKTTVSEVSLSVGYDNFSYFSRLFKDKTGYTPKEYKNMFSENKKNCQES</sequence>
<evidence type="ECO:0000259" key="7">
    <source>
        <dbReference type="PROSITE" id="PS01124"/>
    </source>
</evidence>
<organism evidence="9 10">
    <name type="scientific">Eisenbergiella tayi</name>
    <dbReference type="NCBI Taxonomy" id="1432052"/>
    <lineage>
        <taxon>Bacteria</taxon>
        <taxon>Bacillati</taxon>
        <taxon>Bacillota</taxon>
        <taxon>Clostridia</taxon>
        <taxon>Lachnospirales</taxon>
        <taxon>Lachnospiraceae</taxon>
        <taxon>Eisenbergiella</taxon>
    </lineage>
</organism>
<dbReference type="Gene3D" id="3.40.50.2300">
    <property type="match status" value="1"/>
</dbReference>
<dbReference type="SUPFAM" id="SSF46689">
    <property type="entry name" value="Homeodomain-like"/>
    <property type="match status" value="2"/>
</dbReference>
<evidence type="ECO:0000256" key="6">
    <source>
        <dbReference type="PROSITE-ProRule" id="PRU00169"/>
    </source>
</evidence>
<feature type="domain" description="HTH araC/xylS-type" evidence="7">
    <location>
        <begin position="426"/>
        <end position="524"/>
    </location>
</feature>
<dbReference type="PANTHER" id="PTHR43280:SF34">
    <property type="entry name" value="ARAC-FAMILY TRANSCRIPTIONAL REGULATOR"/>
    <property type="match status" value="1"/>
</dbReference>
<protein>
    <recommendedName>
        <fullName evidence="1">Stage 0 sporulation protein A homolog</fullName>
    </recommendedName>
</protein>
<dbReference type="EMBL" id="MCGI01000002">
    <property type="protein sequence ID" value="ODM11819.1"/>
    <property type="molecule type" value="Genomic_DNA"/>
</dbReference>
<evidence type="ECO:0000256" key="4">
    <source>
        <dbReference type="ARBA" id="ARBA00023163"/>
    </source>
</evidence>
<dbReference type="GeneID" id="93303829"/>
<dbReference type="RefSeq" id="WP_069157012.1">
    <property type="nucleotide sequence ID" value="NZ_JBKXXQ010000009.1"/>
</dbReference>
<gene>
    <name evidence="9" type="ORF">BEH84_02434</name>
</gene>
<dbReference type="PRINTS" id="PR00032">
    <property type="entry name" value="HTHARAC"/>
</dbReference>
<evidence type="ECO:0000256" key="5">
    <source>
        <dbReference type="ARBA" id="ARBA00024867"/>
    </source>
</evidence>
<evidence type="ECO:0000256" key="2">
    <source>
        <dbReference type="ARBA" id="ARBA00023015"/>
    </source>
</evidence>
<dbReference type="Pfam" id="PF00072">
    <property type="entry name" value="Response_reg"/>
    <property type="match status" value="1"/>
</dbReference>
<dbReference type="PROSITE" id="PS00041">
    <property type="entry name" value="HTH_ARAC_FAMILY_1"/>
    <property type="match status" value="1"/>
</dbReference>
<proteinExistence type="predicted"/>
<comment type="function">
    <text evidence="5">May play the central regulatory role in sporulation. It may be an element of the effector pathway responsible for the activation of sporulation genes in response to nutritional stress. Spo0A may act in concert with spo0H (a sigma factor) to control the expression of some genes that are critical to the sporulation process.</text>
</comment>
<dbReference type="PANTHER" id="PTHR43280">
    <property type="entry name" value="ARAC-FAMILY TRANSCRIPTIONAL REGULATOR"/>
    <property type="match status" value="1"/>
</dbReference>
<keyword evidence="3" id="KW-0238">DNA-binding</keyword>
<dbReference type="InterPro" id="IPR018060">
    <property type="entry name" value="HTH_AraC"/>
</dbReference>
<reference evidence="9 10" key="1">
    <citation type="submission" date="2016-07" db="EMBL/GenBank/DDBJ databases">
        <title>Characterization of isolates of Eisenbergiella tayi derived from blood cultures, using whole genome sequencing.</title>
        <authorList>
            <person name="Burdz T."/>
            <person name="Wiebe D."/>
            <person name="Huynh C."/>
            <person name="Bernard K."/>
        </authorList>
    </citation>
    <scope>NUCLEOTIDE SEQUENCE [LARGE SCALE GENOMIC DNA]</scope>
    <source>
        <strain evidence="9 10">NML 120489</strain>
    </source>
</reference>
<dbReference type="Proteomes" id="UP000095003">
    <property type="component" value="Unassembled WGS sequence"/>
</dbReference>
<feature type="modified residue" description="4-aspartylphosphate" evidence="6">
    <location>
        <position position="54"/>
    </location>
</feature>
<dbReference type="InterPro" id="IPR018062">
    <property type="entry name" value="HTH_AraC-typ_CS"/>
</dbReference>
<dbReference type="SMART" id="SM00448">
    <property type="entry name" value="REC"/>
    <property type="match status" value="1"/>
</dbReference>
<dbReference type="InterPro" id="IPR011006">
    <property type="entry name" value="CheY-like_superfamily"/>
</dbReference>
<evidence type="ECO:0000259" key="8">
    <source>
        <dbReference type="PROSITE" id="PS50110"/>
    </source>
</evidence>
<keyword evidence="6" id="KW-0597">Phosphoprotein</keyword>
<dbReference type="PROSITE" id="PS01124">
    <property type="entry name" value="HTH_ARAC_FAMILY_2"/>
    <property type="match status" value="1"/>
</dbReference>
<dbReference type="AlphaFoldDB" id="A0A1E3AT00"/>
<evidence type="ECO:0000313" key="9">
    <source>
        <dbReference type="EMBL" id="ODM11819.1"/>
    </source>
</evidence>
<accession>A0A1E3AT00</accession>
<comment type="caution">
    <text evidence="9">The sequence shown here is derived from an EMBL/GenBank/DDBJ whole genome shotgun (WGS) entry which is preliminary data.</text>
</comment>
<dbReference type="GO" id="GO:0003700">
    <property type="term" value="F:DNA-binding transcription factor activity"/>
    <property type="evidence" value="ECO:0007669"/>
    <property type="project" value="InterPro"/>
</dbReference>
<evidence type="ECO:0000256" key="3">
    <source>
        <dbReference type="ARBA" id="ARBA00023125"/>
    </source>
</evidence>
<dbReference type="Gene3D" id="1.10.10.60">
    <property type="entry name" value="Homeodomain-like"/>
    <property type="match status" value="2"/>
</dbReference>
<dbReference type="CDD" id="cd17536">
    <property type="entry name" value="REC_YesN-like"/>
    <property type="match status" value="1"/>
</dbReference>
<name>A0A1E3AT00_9FIRM</name>
<keyword evidence="4" id="KW-0804">Transcription</keyword>
<dbReference type="PATRIC" id="fig|1432052.3.peg.2684"/>
<keyword evidence="2" id="KW-0805">Transcription regulation</keyword>
<evidence type="ECO:0000256" key="1">
    <source>
        <dbReference type="ARBA" id="ARBA00018672"/>
    </source>
</evidence>
<dbReference type="InterPro" id="IPR020449">
    <property type="entry name" value="Tscrpt_reg_AraC-type_HTH"/>
</dbReference>
<dbReference type="GO" id="GO:0043565">
    <property type="term" value="F:sequence-specific DNA binding"/>
    <property type="evidence" value="ECO:0007669"/>
    <property type="project" value="InterPro"/>
</dbReference>
<dbReference type="Pfam" id="PF12833">
    <property type="entry name" value="HTH_18"/>
    <property type="match status" value="1"/>
</dbReference>
<feature type="domain" description="Response regulatory" evidence="8">
    <location>
        <begin position="2"/>
        <end position="119"/>
    </location>
</feature>
<dbReference type="GO" id="GO:0000160">
    <property type="term" value="P:phosphorelay signal transduction system"/>
    <property type="evidence" value="ECO:0007669"/>
    <property type="project" value="InterPro"/>
</dbReference>
<dbReference type="InterPro" id="IPR009057">
    <property type="entry name" value="Homeodomain-like_sf"/>
</dbReference>
<dbReference type="SUPFAM" id="SSF52172">
    <property type="entry name" value="CheY-like"/>
    <property type="match status" value="1"/>
</dbReference>
<dbReference type="SMART" id="SM00342">
    <property type="entry name" value="HTH_ARAC"/>
    <property type="match status" value="1"/>
</dbReference>
<dbReference type="InterPro" id="IPR001789">
    <property type="entry name" value="Sig_transdc_resp-reg_receiver"/>
</dbReference>
<evidence type="ECO:0000313" key="10">
    <source>
        <dbReference type="Proteomes" id="UP000095003"/>
    </source>
</evidence>